<protein>
    <submittedName>
        <fullName evidence="9">Protein breast cancer susceptibility 2 homolog B-like</fullName>
    </submittedName>
</protein>
<dbReference type="GO" id="GO:0006355">
    <property type="term" value="P:regulation of DNA-templated transcription"/>
    <property type="evidence" value="ECO:0007669"/>
    <property type="project" value="TreeGrafter"/>
</dbReference>
<dbReference type="Pfam" id="PF09103">
    <property type="entry name" value="BRCA-2_OB1"/>
    <property type="match status" value="1"/>
</dbReference>
<organism evidence="9">
    <name type="scientific">Tanacetum cinerariifolium</name>
    <name type="common">Dalmatian daisy</name>
    <name type="synonym">Chrysanthemum cinerariifolium</name>
    <dbReference type="NCBI Taxonomy" id="118510"/>
    <lineage>
        <taxon>Eukaryota</taxon>
        <taxon>Viridiplantae</taxon>
        <taxon>Streptophyta</taxon>
        <taxon>Embryophyta</taxon>
        <taxon>Tracheophyta</taxon>
        <taxon>Spermatophyta</taxon>
        <taxon>Magnoliopsida</taxon>
        <taxon>eudicotyledons</taxon>
        <taxon>Gunneridae</taxon>
        <taxon>Pentapetalae</taxon>
        <taxon>asterids</taxon>
        <taxon>campanulids</taxon>
        <taxon>Asterales</taxon>
        <taxon>Asteraceae</taxon>
        <taxon>Asteroideae</taxon>
        <taxon>Anthemideae</taxon>
        <taxon>Anthemidinae</taxon>
        <taxon>Tanacetum</taxon>
    </lineage>
</organism>
<evidence type="ECO:0000256" key="5">
    <source>
        <dbReference type="ARBA" id="ARBA00023204"/>
    </source>
</evidence>
<feature type="compositionally biased region" description="Acidic residues" evidence="6">
    <location>
        <begin position="150"/>
        <end position="176"/>
    </location>
</feature>
<evidence type="ECO:0000256" key="4">
    <source>
        <dbReference type="ARBA" id="ARBA00023172"/>
    </source>
</evidence>
<evidence type="ECO:0000256" key="6">
    <source>
        <dbReference type="SAM" id="MobiDB-lite"/>
    </source>
</evidence>
<reference evidence="9" key="1">
    <citation type="journal article" date="2019" name="Sci. Rep.">
        <title>Draft genome of Tanacetum cinerariifolium, the natural source of mosquito coil.</title>
        <authorList>
            <person name="Yamashiro T."/>
            <person name="Shiraishi A."/>
            <person name="Satake H."/>
            <person name="Nakayama K."/>
        </authorList>
    </citation>
    <scope>NUCLEOTIDE SEQUENCE</scope>
</reference>
<name>A0A699GXZ3_TANCI</name>
<keyword evidence="2" id="KW-0227">DNA damage</keyword>
<dbReference type="InterPro" id="IPR015187">
    <property type="entry name" value="BRCA2_OB_1"/>
</dbReference>
<dbReference type="SUPFAM" id="SSF81872">
    <property type="entry name" value="BRCA2 helical domain"/>
    <property type="match status" value="1"/>
</dbReference>
<keyword evidence="3" id="KW-0238">DNA-binding</keyword>
<feature type="compositionally biased region" description="Polar residues" evidence="6">
    <location>
        <begin position="79"/>
        <end position="94"/>
    </location>
</feature>
<dbReference type="PANTHER" id="PTHR11289:SF0">
    <property type="entry name" value="BREAST CANCER TYPE 2 SUSCEPTIBILITY PROTEIN"/>
    <property type="match status" value="1"/>
</dbReference>
<dbReference type="Pfam" id="PF00634">
    <property type="entry name" value="BRCA2"/>
    <property type="match status" value="1"/>
</dbReference>
<dbReference type="FunFam" id="2.40.50.140:FF:000262">
    <property type="entry name" value="Protein BREAST CANCER SUSCEPTIBILITY 2 homolog B"/>
    <property type="match status" value="1"/>
</dbReference>
<dbReference type="SUPFAM" id="SSF81878">
    <property type="entry name" value="BRCA2 tower domain"/>
    <property type="match status" value="1"/>
</dbReference>
<feature type="domain" description="BRCA2 OB1" evidence="7">
    <location>
        <begin position="1164"/>
        <end position="1282"/>
    </location>
</feature>
<feature type="region of interest" description="Disordered" evidence="6">
    <location>
        <begin position="72"/>
        <end position="94"/>
    </location>
</feature>
<dbReference type="PROSITE" id="PS50138">
    <property type="entry name" value="BRCA2_REPEAT"/>
    <property type="match status" value="3"/>
</dbReference>
<dbReference type="InterPro" id="IPR036315">
    <property type="entry name" value="BRCA2_hlx_sf"/>
</dbReference>
<dbReference type="PANTHER" id="PTHR11289">
    <property type="entry name" value="BREAST CANCER TYPE 2 SUSCEPTIBILITY PROTEIN BRCA2"/>
    <property type="match status" value="1"/>
</dbReference>
<gene>
    <name evidence="9" type="ORF">Tci_231182</name>
</gene>
<dbReference type="Pfam" id="PF09169">
    <property type="entry name" value="BRCA-2_helical"/>
    <property type="match status" value="1"/>
</dbReference>
<dbReference type="EMBL" id="BKCJ010064994">
    <property type="protein sequence ID" value="GEW59206.1"/>
    <property type="molecule type" value="Genomic_DNA"/>
</dbReference>
<keyword evidence="5" id="KW-0234">DNA repair</keyword>
<evidence type="ECO:0000256" key="3">
    <source>
        <dbReference type="ARBA" id="ARBA00023125"/>
    </source>
</evidence>
<evidence type="ECO:0000256" key="1">
    <source>
        <dbReference type="ARBA" id="ARBA00022737"/>
    </source>
</evidence>
<feature type="region of interest" description="Disordered" evidence="6">
    <location>
        <begin position="145"/>
        <end position="182"/>
    </location>
</feature>
<sequence>MSIPVFVDPAISTQADRAQSSRVLEPLPEDPYKAIRQAYLVGTDVEFEPFEDPVETESPHTVASPTCHVEESKGFGTSVARSTSSNSTAPLSQNRPLTHTIPVLVTSLRRTIRMVVRVPPAMSPSLFVSITEVAAMPDSAFRKRIRDGDEKVEESLDSDSESEDVKDEGPTAEDEYPGAKDEGLIAGDEGLSMRVESLGLGRDDTTPEGQQWATPIMETAMGEPLGLGYEALRRREIASREGRMPSVFKVDPEDGIAYIDVLNYPPPAPPVQTPPSPEWSSASPATAEADGFLTELGAQVEMQGGLIRDHTVQLGELSPALFERQDRDIGELFTRLGAVRDEIFSRRYQFRSLEHEQERVAVTFGAIWRPVSALESWAGQTDAQRVALWHAISDTQEENRELQLQLVEERRVRLDLAEIVDNMRRGPEPRGDKKKELGKSRVKMSSSCTWQVFTSDGGKNYRWQCFLNSNKPPIHKPPTPITPSISHLLLQGYSKLYENQNAPTCLTSQNQTHINESTANTGYVNLDEEEEEDDSKAAVTPFTFRTGLGKQVAIKQPSVEKARSIFGDNDDFLHTRYSKLYENQNAPTFPTVQGQQHINESTGNTGYFKLDEEEEDDDSKAAVTPFTFRTGLGKPVAIKQSSVEKARSIFGDNDDFVDTRCLKLHEDKAETPLTFQTGSGKLVAAKKSSFEKAFAILGDLDDETFSDWAGGTAGQNDGTNCLNTMFQTASGKAVNICSNGLTKARTLLGIEESFDHDKASKDLNKLTKNANAGEFSTCQSSSSPQITNAGTNLGFQESKSAPVSKFKFHSASRPPPIKFQTAGGRSVKVSGDALKRARSLLGDPDLGNFLKEGDEIFSCSKNGSFGDKMLNKENITCTSFGDDMLKQKKMSNNFISPVRSTLSYKKSAVRLESVGFRSNLIKEFDEVEHDINVKKYNDVPCSLMPSTAYTPHVVGGVRGRKSLIASLADISNTIGLVNADNKQVNGEKRKPSIRKYPSPFKKPRVSKFIPPLNKTVVNNGTIPKAKASEETFCKRRVSTRCPFQIPRKYIKEYLKEPPSFQNMFKLPEWLKKINSENAAKHMFDDQSGLKCIGVDSFFHLLAQSGCSTLSKEWIANHYRWIVWKLACYERCYPAKHSGKLLTASNVLEELKYRYEREVNNGHRSALKRILEGDAPPSSPVVLCIASIQLKCSAESDTDSSTAASIELTDGWYSVKGLLDELLSKQLVTRNLFVGQKLRICGAGLCGWDAPVTPLEASRMISLCLHMNGTYRAHWADRLGFCKTGCAPLAFKCIKGSGGIVPSTLVGITRIYPVLYRERLGDGGFVVRSERMESKRMQWYDHRCSSIVEGVMSEFQKGLKTFKCRDEKDIGEGERISLLLEQAAEPEILMADMSSEQLASFASYQAKIEETRQSEMQKSIEKALEDAGLSKREVNTFMRVRVVGLTSNKQNKSCPQQGLITIWNPTEKQQSELVEGQAYAVAGLTPINSDSDTIYMRSRGSTEKWKPLSSSTIQQFRPFYSPRKPVTLLKMGQVPLSSEFDVAAFVIYVGEVHKSGNQKRQWVFVADGSIFLSHQHDLSDALLAISFSSPSIDCDSAVPINYNLVGSTVGFCNLIKCPKDQTNHIWVAEATENSTYFLTYYGASSKHLKNAAASADQWAKASTLTIEKLKGKISSIVVRK</sequence>
<evidence type="ECO:0000313" key="9">
    <source>
        <dbReference type="EMBL" id="GEW59206.1"/>
    </source>
</evidence>
<evidence type="ECO:0000259" key="8">
    <source>
        <dbReference type="Pfam" id="PF09169"/>
    </source>
</evidence>
<dbReference type="SUPFAM" id="SSF50249">
    <property type="entry name" value="Nucleic acid-binding proteins"/>
    <property type="match status" value="3"/>
</dbReference>
<evidence type="ECO:0000259" key="7">
    <source>
        <dbReference type="Pfam" id="PF09103"/>
    </source>
</evidence>
<feature type="domain" description="Breast cancer type 2 susceptibility protein helical" evidence="8">
    <location>
        <begin position="1108"/>
        <end position="1160"/>
    </location>
</feature>
<dbReference type="Gene3D" id="2.40.50.140">
    <property type="entry name" value="Nucleic acid-binding proteins"/>
    <property type="match status" value="4"/>
</dbReference>
<dbReference type="InterPro" id="IPR015252">
    <property type="entry name" value="BRCA2_hlx"/>
</dbReference>
<keyword evidence="4" id="KW-0233">DNA recombination</keyword>
<keyword evidence="1" id="KW-0677">Repeat</keyword>
<accession>A0A699GXZ3</accession>
<dbReference type="InterPro" id="IPR002093">
    <property type="entry name" value="BRCA2_repeat"/>
</dbReference>
<dbReference type="GO" id="GO:0000724">
    <property type="term" value="P:double-strand break repair via homologous recombination"/>
    <property type="evidence" value="ECO:0007669"/>
    <property type="project" value="InterPro"/>
</dbReference>
<dbReference type="InterPro" id="IPR015525">
    <property type="entry name" value="BRCA2"/>
</dbReference>
<dbReference type="GO" id="GO:0003677">
    <property type="term" value="F:DNA binding"/>
    <property type="evidence" value="ECO:0007669"/>
    <property type="project" value="UniProtKB-KW"/>
</dbReference>
<evidence type="ECO:0000256" key="2">
    <source>
        <dbReference type="ARBA" id="ARBA00022763"/>
    </source>
</evidence>
<dbReference type="InterPro" id="IPR012340">
    <property type="entry name" value="NA-bd_OB-fold"/>
</dbReference>
<proteinExistence type="predicted"/>
<comment type="caution">
    <text evidence="9">The sequence shown here is derived from an EMBL/GenBank/DDBJ whole genome shotgun (WGS) entry which is preliminary data.</text>
</comment>
<dbReference type="CDD" id="cd04493">
    <property type="entry name" value="BRCA2DBD_OB1"/>
    <property type="match status" value="1"/>
</dbReference>